<name>A0A8J2NR83_9HEXA</name>
<keyword evidence="1" id="KW-1133">Transmembrane helix</keyword>
<evidence type="ECO:0000256" key="1">
    <source>
        <dbReference type="SAM" id="Phobius"/>
    </source>
</evidence>
<accession>A0A8J2NR83</accession>
<evidence type="ECO:0000313" key="3">
    <source>
        <dbReference type="Proteomes" id="UP000708208"/>
    </source>
</evidence>
<proteinExistence type="predicted"/>
<dbReference type="Proteomes" id="UP000708208">
    <property type="component" value="Unassembled WGS sequence"/>
</dbReference>
<comment type="caution">
    <text evidence="2">The sequence shown here is derived from an EMBL/GenBank/DDBJ whole genome shotgun (WGS) entry which is preliminary data.</text>
</comment>
<protein>
    <submittedName>
        <fullName evidence="2">Uncharacterized protein</fullName>
    </submittedName>
</protein>
<keyword evidence="1" id="KW-0472">Membrane</keyword>
<keyword evidence="1" id="KW-0812">Transmembrane</keyword>
<feature type="transmembrane region" description="Helical" evidence="1">
    <location>
        <begin position="20"/>
        <end position="40"/>
    </location>
</feature>
<dbReference type="EMBL" id="CAJVCH010031774">
    <property type="protein sequence ID" value="CAG7710271.1"/>
    <property type="molecule type" value="Genomic_DNA"/>
</dbReference>
<evidence type="ECO:0000313" key="2">
    <source>
        <dbReference type="EMBL" id="CAG7710271.1"/>
    </source>
</evidence>
<feature type="transmembrane region" description="Helical" evidence="1">
    <location>
        <begin position="83"/>
        <end position="100"/>
    </location>
</feature>
<dbReference type="AlphaFoldDB" id="A0A8J2NR83"/>
<keyword evidence="3" id="KW-1185">Reference proteome</keyword>
<organism evidence="2 3">
    <name type="scientific">Allacma fusca</name>
    <dbReference type="NCBI Taxonomy" id="39272"/>
    <lineage>
        <taxon>Eukaryota</taxon>
        <taxon>Metazoa</taxon>
        <taxon>Ecdysozoa</taxon>
        <taxon>Arthropoda</taxon>
        <taxon>Hexapoda</taxon>
        <taxon>Collembola</taxon>
        <taxon>Symphypleona</taxon>
        <taxon>Sminthuridae</taxon>
        <taxon>Allacma</taxon>
    </lineage>
</organism>
<sequence>MFVKNANKSSDYNDKSGMIISGYVLAVSVMTPILVTLAFFTPDHPLQLQSVIKISPGYLEYSVRVLHSMFVFYNLVALYSNGYIYLTMGLETAFAVCYLLQEMRLDAEVYETENSLRTTEGFRMMYRQSQVLLKSAEYLISPLVIPSHGWILHLHMCGNHVRQCSEAGTKNINQSTLTRCIEVAQYSKSQSEVSTSVINRWWSQCCNAFLRMCSVFF</sequence>
<reference evidence="2" key="1">
    <citation type="submission" date="2021-06" db="EMBL/GenBank/DDBJ databases">
        <authorList>
            <person name="Hodson N. C."/>
            <person name="Mongue J. A."/>
            <person name="Jaron S. K."/>
        </authorList>
    </citation>
    <scope>NUCLEOTIDE SEQUENCE</scope>
</reference>
<gene>
    <name evidence="2" type="ORF">AFUS01_LOCUS5005</name>
</gene>